<protein>
    <submittedName>
        <fullName evidence="1">Uncharacterized protein</fullName>
    </submittedName>
</protein>
<dbReference type="Proteomes" id="UP000215914">
    <property type="component" value="Chromosome 9"/>
</dbReference>
<organism evidence="1 2">
    <name type="scientific">Helianthus annuus</name>
    <name type="common">Common sunflower</name>
    <dbReference type="NCBI Taxonomy" id="4232"/>
    <lineage>
        <taxon>Eukaryota</taxon>
        <taxon>Viridiplantae</taxon>
        <taxon>Streptophyta</taxon>
        <taxon>Embryophyta</taxon>
        <taxon>Tracheophyta</taxon>
        <taxon>Spermatophyta</taxon>
        <taxon>Magnoliopsida</taxon>
        <taxon>eudicotyledons</taxon>
        <taxon>Gunneridae</taxon>
        <taxon>Pentapetalae</taxon>
        <taxon>asterids</taxon>
        <taxon>campanulids</taxon>
        <taxon>Asterales</taxon>
        <taxon>Asteraceae</taxon>
        <taxon>Asteroideae</taxon>
        <taxon>Heliantheae alliance</taxon>
        <taxon>Heliantheae</taxon>
        <taxon>Helianthus</taxon>
    </lineage>
</organism>
<gene>
    <name evidence="1" type="ORF">HannXRQ_Chr09g0277031</name>
</gene>
<name>A0A251U1A1_HELAN</name>
<sequence length="52" mass="6014">MVHIQAIGQKTCLFFVCLPTTNHPLPENRCHSTVWRRQLGFLRGLGLLPTRR</sequence>
<evidence type="ECO:0000313" key="2">
    <source>
        <dbReference type="Proteomes" id="UP000215914"/>
    </source>
</evidence>
<keyword evidence="2" id="KW-1185">Reference proteome</keyword>
<dbReference type="AlphaFoldDB" id="A0A251U1A1"/>
<proteinExistence type="predicted"/>
<dbReference type="EMBL" id="CM007898">
    <property type="protein sequence ID" value="OTG16954.1"/>
    <property type="molecule type" value="Genomic_DNA"/>
</dbReference>
<dbReference type="InParanoid" id="A0A251U1A1"/>
<reference evidence="2" key="1">
    <citation type="journal article" date="2017" name="Nature">
        <title>The sunflower genome provides insights into oil metabolism, flowering and Asterid evolution.</title>
        <authorList>
            <person name="Badouin H."/>
            <person name="Gouzy J."/>
            <person name="Grassa C.J."/>
            <person name="Murat F."/>
            <person name="Staton S.E."/>
            <person name="Cottret L."/>
            <person name="Lelandais-Briere C."/>
            <person name="Owens G.L."/>
            <person name="Carrere S."/>
            <person name="Mayjonade B."/>
            <person name="Legrand L."/>
            <person name="Gill N."/>
            <person name="Kane N.C."/>
            <person name="Bowers J.E."/>
            <person name="Hubner S."/>
            <person name="Bellec A."/>
            <person name="Berard A."/>
            <person name="Berges H."/>
            <person name="Blanchet N."/>
            <person name="Boniface M.C."/>
            <person name="Brunel D."/>
            <person name="Catrice O."/>
            <person name="Chaidir N."/>
            <person name="Claudel C."/>
            <person name="Donnadieu C."/>
            <person name="Faraut T."/>
            <person name="Fievet G."/>
            <person name="Helmstetter N."/>
            <person name="King M."/>
            <person name="Knapp S.J."/>
            <person name="Lai Z."/>
            <person name="Le Paslier M.C."/>
            <person name="Lippi Y."/>
            <person name="Lorenzon L."/>
            <person name="Mandel J.R."/>
            <person name="Marage G."/>
            <person name="Marchand G."/>
            <person name="Marquand E."/>
            <person name="Bret-Mestries E."/>
            <person name="Morien E."/>
            <person name="Nambeesan S."/>
            <person name="Nguyen T."/>
            <person name="Pegot-Espagnet P."/>
            <person name="Pouilly N."/>
            <person name="Raftis F."/>
            <person name="Sallet E."/>
            <person name="Schiex T."/>
            <person name="Thomas J."/>
            <person name="Vandecasteele C."/>
            <person name="Vares D."/>
            <person name="Vear F."/>
            <person name="Vautrin S."/>
            <person name="Crespi M."/>
            <person name="Mangin B."/>
            <person name="Burke J.M."/>
            <person name="Salse J."/>
            <person name="Munos S."/>
            <person name="Vincourt P."/>
            <person name="Rieseberg L.H."/>
            <person name="Langlade N.B."/>
        </authorList>
    </citation>
    <scope>NUCLEOTIDE SEQUENCE [LARGE SCALE GENOMIC DNA]</scope>
    <source>
        <strain evidence="2">cv. SF193</strain>
    </source>
</reference>
<evidence type="ECO:0000313" key="1">
    <source>
        <dbReference type="EMBL" id="OTG16954.1"/>
    </source>
</evidence>
<accession>A0A251U1A1</accession>